<dbReference type="PANTHER" id="PTHR43884:SF20">
    <property type="entry name" value="ACYL-COA DEHYDROGENASE FADE28"/>
    <property type="match status" value="1"/>
</dbReference>
<accession>A0A3M2LB84</accession>
<keyword evidence="3" id="KW-0285">Flavoprotein</keyword>
<dbReference type="Gene3D" id="1.20.140.10">
    <property type="entry name" value="Butyryl-CoA Dehydrogenase, subunit A, domain 3"/>
    <property type="match status" value="1"/>
</dbReference>
<dbReference type="Gene3D" id="1.10.540.10">
    <property type="entry name" value="Acyl-CoA dehydrogenase/oxidase, N-terminal domain"/>
    <property type="match status" value="1"/>
</dbReference>
<evidence type="ECO:0000256" key="2">
    <source>
        <dbReference type="ARBA" id="ARBA00009347"/>
    </source>
</evidence>
<reference evidence="8 9" key="1">
    <citation type="submission" date="2018-10" db="EMBL/GenBank/DDBJ databases">
        <title>Isolation from cow dung.</title>
        <authorList>
            <person name="Ling L."/>
        </authorList>
    </citation>
    <scope>NUCLEOTIDE SEQUENCE [LARGE SCALE GENOMIC DNA]</scope>
    <source>
        <strain evidence="8 9">NEAU-LL90</strain>
    </source>
</reference>
<dbReference type="GO" id="GO:0003995">
    <property type="term" value="F:acyl-CoA dehydrogenase activity"/>
    <property type="evidence" value="ECO:0007669"/>
    <property type="project" value="TreeGrafter"/>
</dbReference>
<comment type="similarity">
    <text evidence="2">Belongs to the acyl-CoA dehydrogenase family.</text>
</comment>
<dbReference type="Proteomes" id="UP000279275">
    <property type="component" value="Unassembled WGS sequence"/>
</dbReference>
<evidence type="ECO:0000256" key="1">
    <source>
        <dbReference type="ARBA" id="ARBA00001974"/>
    </source>
</evidence>
<dbReference type="InterPro" id="IPR009100">
    <property type="entry name" value="AcylCoA_DH/oxidase_NM_dom_sf"/>
</dbReference>
<dbReference type="InterPro" id="IPR046373">
    <property type="entry name" value="Acyl-CoA_Oxase/DH_mid-dom_sf"/>
</dbReference>
<keyword evidence="9" id="KW-1185">Reference proteome</keyword>
<protein>
    <submittedName>
        <fullName evidence="8">Acyl-CoA dehydrogenase</fullName>
    </submittedName>
</protein>
<evidence type="ECO:0000313" key="9">
    <source>
        <dbReference type="Proteomes" id="UP000279275"/>
    </source>
</evidence>
<feature type="domain" description="Acyl-CoA dehydrogenase/oxidase N-terminal" evidence="7">
    <location>
        <begin position="7"/>
        <end position="117"/>
    </location>
</feature>
<sequence>MNLELDEDQNLLLDSTDAMLAKHYVPGFRAASADTPSGWSDVVWRAMIDLGLTALPIAEEYDGVGAGPVEAYVAMQALGRHAALEPLLEGTFLPAWLIGEIGGVKDRSELLPRLAAGGEIFAVAHAEPGRSWNSYRTVTAEPDGAGFVLTGVKSPVAHGEQATVLLVTATGPDGTGVYVVEPGAAGSTRTGGRTVDWSRAARIEFDRTPARLMGTPGDPLALLGIAYARARAAICAEAVGLMESGIRDTVAYLKTRKQFGVPLSTFQALNFRAADLYADAEMARSMALWATAMVEAYEEDRTVDVHGALDDAFVYVATNARRVAEEIIQLHGGIGVTFESPISHYAARLTAITQSFGGIAATRRRALVSDRVLAAPSALLHNEIPVAG</sequence>
<dbReference type="InterPro" id="IPR037069">
    <property type="entry name" value="AcylCoA_DH/ox_N_sf"/>
</dbReference>
<evidence type="ECO:0000259" key="6">
    <source>
        <dbReference type="Pfam" id="PF00441"/>
    </source>
</evidence>
<evidence type="ECO:0000313" key="8">
    <source>
        <dbReference type="EMBL" id="RMI34819.1"/>
    </source>
</evidence>
<name>A0A3M2LB84_9NOCA</name>
<evidence type="ECO:0000256" key="5">
    <source>
        <dbReference type="ARBA" id="ARBA00023002"/>
    </source>
</evidence>
<dbReference type="Gene3D" id="2.40.110.10">
    <property type="entry name" value="Butyryl-CoA Dehydrogenase, subunit A, domain 2"/>
    <property type="match status" value="1"/>
</dbReference>
<dbReference type="PANTHER" id="PTHR43884">
    <property type="entry name" value="ACYL-COA DEHYDROGENASE"/>
    <property type="match status" value="1"/>
</dbReference>
<organism evidence="8 9">
    <name type="scientific">Nocardia stercoris</name>
    <dbReference type="NCBI Taxonomy" id="2483361"/>
    <lineage>
        <taxon>Bacteria</taxon>
        <taxon>Bacillati</taxon>
        <taxon>Actinomycetota</taxon>
        <taxon>Actinomycetes</taxon>
        <taxon>Mycobacteriales</taxon>
        <taxon>Nocardiaceae</taxon>
        <taxon>Nocardia</taxon>
    </lineage>
</organism>
<keyword evidence="4" id="KW-0274">FAD</keyword>
<feature type="domain" description="Acyl-CoA dehydrogenase/oxidase C-terminal" evidence="6">
    <location>
        <begin position="229"/>
        <end position="350"/>
    </location>
</feature>
<keyword evidence="5" id="KW-0560">Oxidoreductase</keyword>
<dbReference type="Pfam" id="PF02771">
    <property type="entry name" value="Acyl-CoA_dh_N"/>
    <property type="match status" value="1"/>
</dbReference>
<comment type="caution">
    <text evidence="8">The sequence shown here is derived from an EMBL/GenBank/DDBJ whole genome shotgun (WGS) entry which is preliminary data.</text>
</comment>
<dbReference type="InterPro" id="IPR036250">
    <property type="entry name" value="AcylCo_DH-like_C"/>
</dbReference>
<evidence type="ECO:0000256" key="4">
    <source>
        <dbReference type="ARBA" id="ARBA00022827"/>
    </source>
</evidence>
<proteinExistence type="inferred from homology"/>
<gene>
    <name evidence="8" type="ORF">EBN03_00040</name>
</gene>
<dbReference type="RefSeq" id="WP_122185789.1">
    <property type="nucleotide sequence ID" value="NZ_RFFH01000001.1"/>
</dbReference>
<dbReference type="Pfam" id="PF00441">
    <property type="entry name" value="Acyl-CoA_dh_1"/>
    <property type="match status" value="1"/>
</dbReference>
<dbReference type="OrthoDB" id="7328575at2"/>
<dbReference type="EMBL" id="RFFH01000001">
    <property type="protein sequence ID" value="RMI34819.1"/>
    <property type="molecule type" value="Genomic_DNA"/>
</dbReference>
<dbReference type="CDD" id="cd00567">
    <property type="entry name" value="ACAD"/>
    <property type="match status" value="1"/>
</dbReference>
<dbReference type="InterPro" id="IPR013786">
    <property type="entry name" value="AcylCoA_DH/ox_N"/>
</dbReference>
<evidence type="ECO:0000259" key="7">
    <source>
        <dbReference type="Pfam" id="PF02771"/>
    </source>
</evidence>
<comment type="cofactor">
    <cofactor evidence="1">
        <name>FAD</name>
        <dbReference type="ChEBI" id="CHEBI:57692"/>
    </cofactor>
</comment>
<dbReference type="InterPro" id="IPR009075">
    <property type="entry name" value="AcylCo_DH/oxidase_C"/>
</dbReference>
<dbReference type="GO" id="GO:0050660">
    <property type="term" value="F:flavin adenine dinucleotide binding"/>
    <property type="evidence" value="ECO:0007669"/>
    <property type="project" value="InterPro"/>
</dbReference>
<dbReference type="SUPFAM" id="SSF47203">
    <property type="entry name" value="Acyl-CoA dehydrogenase C-terminal domain-like"/>
    <property type="match status" value="1"/>
</dbReference>
<dbReference type="AlphaFoldDB" id="A0A3M2LB84"/>
<dbReference type="SUPFAM" id="SSF56645">
    <property type="entry name" value="Acyl-CoA dehydrogenase NM domain-like"/>
    <property type="match status" value="1"/>
</dbReference>
<evidence type="ECO:0000256" key="3">
    <source>
        <dbReference type="ARBA" id="ARBA00022630"/>
    </source>
</evidence>